<protein>
    <submittedName>
        <fullName evidence="1">Uncharacterized protein</fullName>
    </submittedName>
</protein>
<comment type="caution">
    <text evidence="1">The sequence shown here is derived from an EMBL/GenBank/DDBJ whole genome shotgun (WGS) entry which is preliminary data.</text>
</comment>
<dbReference type="Proteomes" id="UP000315289">
    <property type="component" value="Unassembled WGS sequence"/>
</dbReference>
<organism evidence="1 2">
    <name type="scientific">Candidatus Nitrosocosmicus arcticus</name>
    <dbReference type="NCBI Taxonomy" id="2035267"/>
    <lineage>
        <taxon>Archaea</taxon>
        <taxon>Nitrososphaerota</taxon>
        <taxon>Nitrososphaeria</taxon>
        <taxon>Nitrososphaerales</taxon>
        <taxon>Nitrososphaeraceae</taxon>
        <taxon>Candidatus Nitrosocosmicus</taxon>
    </lineage>
</organism>
<evidence type="ECO:0000313" key="2">
    <source>
        <dbReference type="Proteomes" id="UP000315289"/>
    </source>
</evidence>
<gene>
    <name evidence="1" type="ORF">NARC_140015</name>
</gene>
<sequence>MLVTNHKSNNTKNDKSIFDANGFYNNFSQFERSYIIFLEILSKSTRT</sequence>
<keyword evidence="2" id="KW-1185">Reference proteome</keyword>
<proteinExistence type="predicted"/>
<evidence type="ECO:0000313" key="1">
    <source>
        <dbReference type="EMBL" id="TVP39560.1"/>
    </source>
</evidence>
<dbReference type="EMBL" id="VOAH01000014">
    <property type="protein sequence ID" value="TVP39560.1"/>
    <property type="molecule type" value="Genomic_DNA"/>
</dbReference>
<dbReference type="AlphaFoldDB" id="A0A557SSI3"/>
<accession>A0A557SSI3</accession>
<name>A0A557SSI3_9ARCH</name>
<reference evidence="1 2" key="1">
    <citation type="journal article" date="2019" name="Front. Microbiol.">
        <title>Ammonia Oxidation by the Arctic Terrestrial Thaumarchaeote Candidatus Nitrosocosmicus arcticus Is Stimulated by Increasing Temperatures.</title>
        <authorList>
            <person name="Alves R.J.E."/>
            <person name="Kerou M."/>
            <person name="Zappe A."/>
            <person name="Bittner R."/>
            <person name="Abby S.S."/>
            <person name="Schmidt H.A."/>
            <person name="Pfeifer K."/>
            <person name="Schleper C."/>
        </authorList>
    </citation>
    <scope>NUCLEOTIDE SEQUENCE [LARGE SCALE GENOMIC DNA]</scope>
    <source>
        <strain evidence="1 2">Kfb</strain>
    </source>
</reference>